<dbReference type="RefSeq" id="XP_046076157.1">
    <property type="nucleotide sequence ID" value="XM_046213538.1"/>
</dbReference>
<keyword evidence="2" id="KW-1185">Reference proteome</keyword>
<dbReference type="GeneID" id="70243825"/>
<evidence type="ECO:0000313" key="2">
    <source>
        <dbReference type="Proteomes" id="UP001201262"/>
    </source>
</evidence>
<gene>
    <name evidence="1" type="ORF">BGW36DRAFT_354572</name>
</gene>
<proteinExistence type="predicted"/>
<dbReference type="EMBL" id="JAJTJA010000002">
    <property type="protein sequence ID" value="KAH8703139.1"/>
    <property type="molecule type" value="Genomic_DNA"/>
</dbReference>
<name>A0AAD4KYT9_9EURO</name>
<protein>
    <submittedName>
        <fullName evidence="1">Uncharacterized protein</fullName>
    </submittedName>
</protein>
<accession>A0AAD4KYT9</accession>
<sequence>MSIIIPQDEAVYHSESLKPRGLLKRISPAEFRKNRLSPYFWGQRAEKKSPTFSLETGYREAREIIGNGTTRSIQTILERGQEVLNLVFDSLDNSTVNSKITVVPLRLSDELQQWRDDQLKLGRILPHKGDGLLRTSQEAIELLGAQDWAEPLLTNGALYGSGFANFFIGAYDAETLYSNYAVDVGFFYEHGYHKIFPEFEMLVREALEDPHARGTLGGKERRDVAGMGLQYIKNKVMLEEKYKAQLTNMTARLNRRDGYLVYFCDSSILGMAGEALARGYDKAGVMNDFAFSNPGTDIVDVGSDIYNSELFNSILNTADITKTGIITEDSLRCVYDAYSHAGAKMFNQRWSEPGARMVTALYSWHIQDSRHEFLRRALLGYPMRRKYLSEQQEADWCEAFDSSFHTTGFSRPMKDACNGADPCDQVKLHLDQWGGSTLLADLWWLLSTRTVEYASKGVVSSDEEKKHAEELRLAMARAYSLGLVDEMTWLVAHANHHAWQVNYLYEAAMFGSLLDDGGLKGKLDRSNI</sequence>
<organism evidence="1 2">
    <name type="scientific">Talaromyces proteolyticus</name>
    <dbReference type="NCBI Taxonomy" id="1131652"/>
    <lineage>
        <taxon>Eukaryota</taxon>
        <taxon>Fungi</taxon>
        <taxon>Dikarya</taxon>
        <taxon>Ascomycota</taxon>
        <taxon>Pezizomycotina</taxon>
        <taxon>Eurotiomycetes</taxon>
        <taxon>Eurotiomycetidae</taxon>
        <taxon>Eurotiales</taxon>
        <taxon>Trichocomaceae</taxon>
        <taxon>Talaromyces</taxon>
        <taxon>Talaromyces sect. Bacilispori</taxon>
    </lineage>
</organism>
<dbReference type="Proteomes" id="UP001201262">
    <property type="component" value="Unassembled WGS sequence"/>
</dbReference>
<evidence type="ECO:0000313" key="1">
    <source>
        <dbReference type="EMBL" id="KAH8703139.1"/>
    </source>
</evidence>
<reference evidence="1" key="1">
    <citation type="submission" date="2021-12" db="EMBL/GenBank/DDBJ databases">
        <title>Convergent genome expansion in fungi linked to evolution of root-endophyte symbiosis.</title>
        <authorList>
            <consortium name="DOE Joint Genome Institute"/>
            <person name="Ke Y.-H."/>
            <person name="Bonito G."/>
            <person name="Liao H.-L."/>
            <person name="Looney B."/>
            <person name="Rojas-Flechas A."/>
            <person name="Nash J."/>
            <person name="Hameed K."/>
            <person name="Schadt C."/>
            <person name="Martin F."/>
            <person name="Crous P.W."/>
            <person name="Miettinen O."/>
            <person name="Magnuson J.K."/>
            <person name="Labbe J."/>
            <person name="Jacobson D."/>
            <person name="Doktycz M.J."/>
            <person name="Veneault-Fourrey C."/>
            <person name="Kuo A."/>
            <person name="Mondo S."/>
            <person name="Calhoun S."/>
            <person name="Riley R."/>
            <person name="Ohm R."/>
            <person name="LaButti K."/>
            <person name="Andreopoulos B."/>
            <person name="Pangilinan J."/>
            <person name="Nolan M."/>
            <person name="Tritt A."/>
            <person name="Clum A."/>
            <person name="Lipzen A."/>
            <person name="Daum C."/>
            <person name="Barry K."/>
            <person name="Grigoriev I.V."/>
            <person name="Vilgalys R."/>
        </authorList>
    </citation>
    <scope>NUCLEOTIDE SEQUENCE</scope>
    <source>
        <strain evidence="1">PMI_201</strain>
    </source>
</reference>
<dbReference type="AlphaFoldDB" id="A0AAD4KYT9"/>
<comment type="caution">
    <text evidence="1">The sequence shown here is derived from an EMBL/GenBank/DDBJ whole genome shotgun (WGS) entry which is preliminary data.</text>
</comment>